<accession>A0A0E9REY9</accession>
<reference evidence="1" key="2">
    <citation type="journal article" date="2015" name="Fish Shellfish Immunol.">
        <title>Early steps in the European eel (Anguilla anguilla)-Vibrio vulnificus interaction in the gills: Role of the RtxA13 toxin.</title>
        <authorList>
            <person name="Callol A."/>
            <person name="Pajuelo D."/>
            <person name="Ebbesson L."/>
            <person name="Teles M."/>
            <person name="MacKenzie S."/>
            <person name="Amaro C."/>
        </authorList>
    </citation>
    <scope>NUCLEOTIDE SEQUENCE</scope>
</reference>
<protein>
    <submittedName>
        <fullName evidence="1">Uncharacterized protein</fullName>
    </submittedName>
</protein>
<evidence type="ECO:0000313" key="1">
    <source>
        <dbReference type="EMBL" id="JAH27659.1"/>
    </source>
</evidence>
<name>A0A0E9REY9_ANGAN</name>
<sequence>MTLTFCLLRLELRLHIYTRITGAESHELACKAVTVSALKSIQYGRHNSTNYVFSTHDSCFACEGLASSLGGPKAVGT</sequence>
<organism evidence="1">
    <name type="scientific">Anguilla anguilla</name>
    <name type="common">European freshwater eel</name>
    <name type="synonym">Muraena anguilla</name>
    <dbReference type="NCBI Taxonomy" id="7936"/>
    <lineage>
        <taxon>Eukaryota</taxon>
        <taxon>Metazoa</taxon>
        <taxon>Chordata</taxon>
        <taxon>Craniata</taxon>
        <taxon>Vertebrata</taxon>
        <taxon>Euteleostomi</taxon>
        <taxon>Actinopterygii</taxon>
        <taxon>Neopterygii</taxon>
        <taxon>Teleostei</taxon>
        <taxon>Anguilliformes</taxon>
        <taxon>Anguillidae</taxon>
        <taxon>Anguilla</taxon>
    </lineage>
</organism>
<dbReference type="AlphaFoldDB" id="A0A0E9REY9"/>
<proteinExistence type="predicted"/>
<dbReference type="EMBL" id="GBXM01080918">
    <property type="protein sequence ID" value="JAH27659.1"/>
    <property type="molecule type" value="Transcribed_RNA"/>
</dbReference>
<reference evidence="1" key="1">
    <citation type="submission" date="2014-11" db="EMBL/GenBank/DDBJ databases">
        <authorList>
            <person name="Amaro Gonzalez C."/>
        </authorList>
    </citation>
    <scope>NUCLEOTIDE SEQUENCE</scope>
</reference>